<comment type="similarity">
    <text evidence="2 8">Belongs to the CarA family.</text>
</comment>
<evidence type="ECO:0000313" key="11">
    <source>
        <dbReference type="Proteomes" id="UP000607562"/>
    </source>
</evidence>
<comment type="pathway">
    <text evidence="1 8">Amino-acid biosynthesis; L-arginine biosynthesis; carbamoyl phosphate from bicarbonate: step 1/1.</text>
</comment>
<dbReference type="PANTHER" id="PTHR43418:SF7">
    <property type="entry name" value="CARBAMOYL-PHOSPHATE SYNTHASE SMALL CHAIN"/>
    <property type="match status" value="1"/>
</dbReference>
<feature type="binding site" evidence="8">
    <location>
        <position position="313"/>
    </location>
    <ligand>
        <name>L-glutamine</name>
        <dbReference type="ChEBI" id="CHEBI:58359"/>
    </ligand>
</feature>
<evidence type="ECO:0000256" key="5">
    <source>
        <dbReference type="ARBA" id="ARBA00022840"/>
    </source>
</evidence>
<feature type="binding site" evidence="8">
    <location>
        <position position="311"/>
    </location>
    <ligand>
        <name>L-glutamine</name>
        <dbReference type="ChEBI" id="CHEBI:58359"/>
    </ligand>
</feature>
<dbReference type="Gene3D" id="3.50.30.20">
    <property type="entry name" value="Carbamoyl-phosphate synthase small subunit, N-terminal domain"/>
    <property type="match status" value="1"/>
</dbReference>
<dbReference type="RefSeq" id="WP_198707064.1">
    <property type="nucleotide sequence ID" value="NZ_JAEILM010000023.1"/>
</dbReference>
<dbReference type="InterPro" id="IPR017926">
    <property type="entry name" value="GATASE"/>
</dbReference>
<dbReference type="Pfam" id="PF00117">
    <property type="entry name" value="GATase"/>
    <property type="match status" value="1"/>
</dbReference>
<keyword evidence="8" id="KW-0028">Amino-acid biosynthesis</keyword>
<dbReference type="EMBL" id="JAEILM010000023">
    <property type="protein sequence ID" value="MBI6632473.1"/>
    <property type="molecule type" value="Genomic_DNA"/>
</dbReference>
<dbReference type="InterPro" id="IPR029062">
    <property type="entry name" value="Class_I_gatase-like"/>
</dbReference>
<evidence type="ECO:0000256" key="1">
    <source>
        <dbReference type="ARBA" id="ARBA00005077"/>
    </source>
</evidence>
<dbReference type="Gene3D" id="3.40.50.880">
    <property type="match status" value="1"/>
</dbReference>
<feature type="region of interest" description="CPSase" evidence="8">
    <location>
        <begin position="1"/>
        <end position="192"/>
    </location>
</feature>
<feature type="binding site" evidence="8">
    <location>
        <position position="47"/>
    </location>
    <ligand>
        <name>L-glutamine</name>
        <dbReference type="ChEBI" id="CHEBI:58359"/>
    </ligand>
</feature>
<dbReference type="PRINTS" id="PR00096">
    <property type="entry name" value="GATASE"/>
</dbReference>
<dbReference type="NCBIfam" id="TIGR01368">
    <property type="entry name" value="CPSaseIIsmall"/>
    <property type="match status" value="1"/>
</dbReference>
<gene>
    <name evidence="8 10" type="primary">carA</name>
    <name evidence="10" type="ORF">YA0871_07355</name>
</gene>
<comment type="subunit">
    <text evidence="8">Composed of two chains; the small (or glutamine) chain promotes the hydrolysis of glutamine to ammonia, which is used by the large (or ammonia) chain to synthesize carbamoyl phosphate. Tetramer of heterodimers (alpha,beta)4.</text>
</comment>
<keyword evidence="8" id="KW-0665">Pyrimidine biosynthesis</keyword>
<proteinExistence type="inferred from homology"/>
<comment type="function">
    <text evidence="8">Small subunit of the glutamine-dependent carbamoyl phosphate synthetase (CPSase). CPSase catalyzes the formation of carbamoyl phosphate from the ammonia moiety of glutamine, carbonate, and phosphate donated by ATP, constituting the first step of 2 biosynthetic pathways, one leading to arginine and/or urea and the other to pyrimidine nucleotides. The small subunit (glutamine amidotransferase) binds and cleaves glutamine to supply the large subunit with the substrate ammonia.</text>
</comment>
<dbReference type="InterPro" id="IPR050472">
    <property type="entry name" value="Anth_synth/Amidotransfase"/>
</dbReference>
<keyword evidence="11" id="KW-1185">Reference proteome</keyword>
<evidence type="ECO:0000256" key="6">
    <source>
        <dbReference type="ARBA" id="ARBA00022962"/>
    </source>
</evidence>
<dbReference type="Pfam" id="PF00988">
    <property type="entry name" value="CPSase_sm_chain"/>
    <property type="match status" value="1"/>
</dbReference>
<protein>
    <recommendedName>
        <fullName evidence="8">Carbamoyl phosphate synthase small chain</fullName>
        <ecNumber evidence="8">6.3.5.5</ecNumber>
    </recommendedName>
    <alternativeName>
        <fullName evidence="8">Carbamoyl phosphate synthetase glutamine chain</fullName>
    </alternativeName>
</protein>
<comment type="caution">
    <text evidence="10">The sequence shown here is derived from an EMBL/GenBank/DDBJ whole genome shotgun (WGS) entry which is preliminary data.</text>
</comment>
<feature type="active site" evidence="8">
    <location>
        <position position="353"/>
    </location>
</feature>
<feature type="binding site" evidence="8">
    <location>
        <position position="241"/>
    </location>
    <ligand>
        <name>L-glutamine</name>
        <dbReference type="ChEBI" id="CHEBI:58359"/>
    </ligand>
</feature>
<dbReference type="SMART" id="SM01097">
    <property type="entry name" value="CPSase_sm_chain"/>
    <property type="match status" value="1"/>
</dbReference>
<evidence type="ECO:0000256" key="8">
    <source>
        <dbReference type="HAMAP-Rule" id="MF_01209"/>
    </source>
</evidence>
<dbReference type="SUPFAM" id="SSF52317">
    <property type="entry name" value="Class I glutamine amidotransferase-like"/>
    <property type="match status" value="1"/>
</dbReference>
<dbReference type="NCBIfam" id="NF009475">
    <property type="entry name" value="PRK12838.1"/>
    <property type="match status" value="1"/>
</dbReference>
<dbReference type="GO" id="GO:0004088">
    <property type="term" value="F:carbamoyl-phosphate synthase (glutamine-hydrolyzing) activity"/>
    <property type="evidence" value="ECO:0007669"/>
    <property type="project" value="UniProtKB-EC"/>
</dbReference>
<feature type="active site" evidence="8">
    <location>
        <position position="355"/>
    </location>
</feature>
<dbReference type="InterPro" id="IPR036480">
    <property type="entry name" value="CarbP_synth_ssu_N_sf"/>
</dbReference>
<feature type="binding site" evidence="8">
    <location>
        <position position="270"/>
    </location>
    <ligand>
        <name>L-glutamine</name>
        <dbReference type="ChEBI" id="CHEBI:58359"/>
    </ligand>
</feature>
<evidence type="ECO:0000256" key="2">
    <source>
        <dbReference type="ARBA" id="ARBA00007800"/>
    </source>
</evidence>
<sequence>MTKPAILALADGSIFRGEAIGADGQTVGEVVFNTAMTGYQEILTDPSYAQQIVTLTYPHIGNTGTTPEDVESDRVWSAGLVIRDLPLVASNWRNTMSLSDYLKANNVVAIAGIDTRRLTRILREKGSQNGCIMVGDNISEEAAIAAAQGFPGLKGMDLAKVVSVKKKYEWRSTVWDLKTDSHATIEAADLPYHVVAYDYGVKYNILRMLVERGCRVTVVPAQAPASDVLAMQPDGVFLSNGPGDPEPCDYAIQAIKDVLETDVPVFGICLGHQLLALASGAKTLKMGHGHHGANHPVQDLDTGVVMITSQNHGFAVDEASLPSNVRAIHKSLFDGSLQGIERTDKSAFSFQGHPEASPGPNDVAPLFDRFINEMAKRR</sequence>
<dbReference type="CDD" id="cd01744">
    <property type="entry name" value="GATase1_CPSase"/>
    <property type="match status" value="1"/>
</dbReference>
<evidence type="ECO:0000313" key="10">
    <source>
        <dbReference type="EMBL" id="MBI6632473.1"/>
    </source>
</evidence>
<reference evidence="10 11" key="1">
    <citation type="submission" date="2020-12" db="EMBL/GenBank/DDBJ databases">
        <title>Comparative genomic insights into the epidemiology and virulence of plant pathogenic Pseudomonads from Turkey.</title>
        <authorList>
            <person name="Dillon M."/>
            <person name="Ruiz-Bedoya T."/>
            <person name="Bendalovic-Torma C."/>
            <person name="Guttman K.M."/>
            <person name="Kwak H."/>
            <person name="Middleton M.A."/>
            <person name="Wang P.W."/>
            <person name="Horuz S."/>
            <person name="Aysan Y."/>
            <person name="Guttman D.S."/>
        </authorList>
    </citation>
    <scope>NUCLEOTIDE SEQUENCE [LARGE SCALE GENOMIC DNA]</scope>
    <source>
        <strain evidence="10 11">Marul_2_1</strain>
    </source>
</reference>
<keyword evidence="5 8" id="KW-0067">ATP-binding</keyword>
<dbReference type="SUPFAM" id="SSF52021">
    <property type="entry name" value="Carbamoyl phosphate synthetase, small subunit N-terminal domain"/>
    <property type="match status" value="1"/>
</dbReference>
<keyword evidence="3 8" id="KW-0436">Ligase</keyword>
<feature type="domain" description="Carbamoyl-phosphate synthase small subunit N-terminal" evidence="9">
    <location>
        <begin position="3"/>
        <end position="133"/>
    </location>
</feature>
<dbReference type="PANTHER" id="PTHR43418">
    <property type="entry name" value="MULTIFUNCTIONAL TRYPTOPHAN BIOSYNTHESIS PROTEIN-RELATED"/>
    <property type="match status" value="1"/>
</dbReference>
<evidence type="ECO:0000256" key="7">
    <source>
        <dbReference type="ARBA" id="ARBA00048816"/>
    </source>
</evidence>
<comment type="catalytic activity">
    <reaction evidence="7 8">
        <text>hydrogencarbonate + L-glutamine + 2 ATP + H2O = carbamoyl phosphate + L-glutamate + 2 ADP + phosphate + 2 H(+)</text>
        <dbReference type="Rhea" id="RHEA:18633"/>
        <dbReference type="ChEBI" id="CHEBI:15377"/>
        <dbReference type="ChEBI" id="CHEBI:15378"/>
        <dbReference type="ChEBI" id="CHEBI:17544"/>
        <dbReference type="ChEBI" id="CHEBI:29985"/>
        <dbReference type="ChEBI" id="CHEBI:30616"/>
        <dbReference type="ChEBI" id="CHEBI:43474"/>
        <dbReference type="ChEBI" id="CHEBI:58228"/>
        <dbReference type="ChEBI" id="CHEBI:58359"/>
        <dbReference type="ChEBI" id="CHEBI:456216"/>
        <dbReference type="EC" id="6.3.5.5"/>
    </reaction>
</comment>
<keyword evidence="8" id="KW-0055">Arginine biosynthesis</keyword>
<feature type="binding site" evidence="8">
    <location>
        <position position="243"/>
    </location>
    <ligand>
        <name>L-glutamine</name>
        <dbReference type="ChEBI" id="CHEBI:58359"/>
    </ligand>
</feature>
<dbReference type="Proteomes" id="UP000607562">
    <property type="component" value="Unassembled WGS sequence"/>
</dbReference>
<dbReference type="PRINTS" id="PR00099">
    <property type="entry name" value="CPSGATASE"/>
</dbReference>
<feature type="binding site" evidence="8">
    <location>
        <position position="314"/>
    </location>
    <ligand>
        <name>L-glutamine</name>
        <dbReference type="ChEBI" id="CHEBI:58359"/>
    </ligand>
</feature>
<accession>A0ABS0UWR1</accession>
<name>A0ABS0UWR1_9PSED</name>
<evidence type="ECO:0000256" key="4">
    <source>
        <dbReference type="ARBA" id="ARBA00022741"/>
    </source>
</evidence>
<evidence type="ECO:0000256" key="3">
    <source>
        <dbReference type="ARBA" id="ARBA00022598"/>
    </source>
</evidence>
<dbReference type="InterPro" id="IPR006274">
    <property type="entry name" value="CarbamoylP_synth_ssu"/>
</dbReference>
<keyword evidence="6 8" id="KW-0315">Glutamine amidotransferase</keyword>
<dbReference type="HAMAP" id="MF_01209">
    <property type="entry name" value="CPSase_S_chain"/>
    <property type="match status" value="1"/>
</dbReference>
<comment type="catalytic activity">
    <reaction evidence="8">
        <text>L-glutamine + H2O = L-glutamate + NH4(+)</text>
        <dbReference type="Rhea" id="RHEA:15889"/>
        <dbReference type="ChEBI" id="CHEBI:15377"/>
        <dbReference type="ChEBI" id="CHEBI:28938"/>
        <dbReference type="ChEBI" id="CHEBI:29985"/>
        <dbReference type="ChEBI" id="CHEBI:58359"/>
    </reaction>
</comment>
<dbReference type="InterPro" id="IPR035686">
    <property type="entry name" value="CPSase_GATase1"/>
</dbReference>
<feature type="binding site" evidence="8">
    <location>
        <position position="273"/>
    </location>
    <ligand>
        <name>L-glutamine</name>
        <dbReference type="ChEBI" id="CHEBI:58359"/>
    </ligand>
</feature>
<comment type="pathway">
    <text evidence="8">Pyrimidine metabolism; UMP biosynthesis via de novo pathway; (S)-dihydroorotate from bicarbonate: step 1/3.</text>
</comment>
<evidence type="ECO:0000259" key="9">
    <source>
        <dbReference type="SMART" id="SM01097"/>
    </source>
</evidence>
<dbReference type="PROSITE" id="PS51273">
    <property type="entry name" value="GATASE_TYPE_1"/>
    <property type="match status" value="1"/>
</dbReference>
<dbReference type="InterPro" id="IPR002474">
    <property type="entry name" value="CarbamoylP_synth_ssu_N"/>
</dbReference>
<dbReference type="EC" id="6.3.5.5" evidence="8"/>
<organism evidence="10 11">
    <name type="scientific">Pseudomonas paralactis</name>
    <dbReference type="NCBI Taxonomy" id="1615673"/>
    <lineage>
        <taxon>Bacteria</taxon>
        <taxon>Pseudomonadati</taxon>
        <taxon>Pseudomonadota</taxon>
        <taxon>Gammaproteobacteria</taxon>
        <taxon>Pseudomonadales</taxon>
        <taxon>Pseudomonadaceae</taxon>
        <taxon>Pseudomonas</taxon>
    </lineage>
</organism>
<keyword evidence="4 8" id="KW-0547">Nucleotide-binding</keyword>
<feature type="active site" description="Nucleophile" evidence="8">
    <location>
        <position position="269"/>
    </location>
</feature>